<keyword evidence="2" id="KW-0472">Membrane</keyword>
<gene>
    <name evidence="3" type="ORF">NDI38_25460</name>
</gene>
<dbReference type="Proteomes" id="UP001476950">
    <property type="component" value="Unassembled WGS sequence"/>
</dbReference>
<keyword evidence="4" id="KW-1185">Reference proteome</keyword>
<comment type="caution">
    <text evidence="3">The sequence shown here is derived from an EMBL/GenBank/DDBJ whole genome shotgun (WGS) entry which is preliminary data.</text>
</comment>
<reference evidence="3 4" key="1">
    <citation type="submission" date="2022-04" db="EMBL/GenBank/DDBJ databases">
        <title>Positive selection, recombination, and allopatry shape intraspecific diversity of widespread and dominant cyanobacteria.</title>
        <authorList>
            <person name="Wei J."/>
            <person name="Shu W."/>
            <person name="Hu C."/>
        </authorList>
    </citation>
    <scope>NUCLEOTIDE SEQUENCE [LARGE SCALE GENOMIC DNA]</scope>
    <source>
        <strain evidence="3 4">AS-A4</strain>
    </source>
</reference>
<dbReference type="InterPro" id="IPR021499">
    <property type="entry name" value="DUF3153"/>
</dbReference>
<dbReference type="EMBL" id="JAMPLM010000042">
    <property type="protein sequence ID" value="MEP1061724.1"/>
    <property type="molecule type" value="Genomic_DNA"/>
</dbReference>
<dbReference type="RefSeq" id="WP_190449920.1">
    <property type="nucleotide sequence ID" value="NZ_JAMPLM010000042.1"/>
</dbReference>
<keyword evidence="2" id="KW-1133">Transmembrane helix</keyword>
<dbReference type="Pfam" id="PF11353">
    <property type="entry name" value="DUF3153"/>
    <property type="match status" value="1"/>
</dbReference>
<proteinExistence type="predicted"/>
<evidence type="ECO:0000313" key="3">
    <source>
        <dbReference type="EMBL" id="MEP1061724.1"/>
    </source>
</evidence>
<feature type="transmembrane region" description="Helical" evidence="2">
    <location>
        <begin position="241"/>
        <end position="262"/>
    </location>
</feature>
<evidence type="ECO:0000256" key="1">
    <source>
        <dbReference type="SAM" id="MobiDB-lite"/>
    </source>
</evidence>
<accession>A0ABV0KU09</accession>
<feature type="compositionally biased region" description="Polar residues" evidence="1">
    <location>
        <begin position="7"/>
        <end position="20"/>
    </location>
</feature>
<name>A0ABV0KU09_9CYAN</name>
<protein>
    <submittedName>
        <fullName evidence="3">DUF3153 domain-containing protein</fullName>
    </submittedName>
</protein>
<keyword evidence="2" id="KW-0812">Transmembrane</keyword>
<evidence type="ECO:0000256" key="2">
    <source>
        <dbReference type="SAM" id="Phobius"/>
    </source>
</evidence>
<feature type="region of interest" description="Disordered" evidence="1">
    <location>
        <begin position="1"/>
        <end position="20"/>
    </location>
</feature>
<organism evidence="3 4">
    <name type="scientific">Stenomitos frigidus AS-A4</name>
    <dbReference type="NCBI Taxonomy" id="2933935"/>
    <lineage>
        <taxon>Bacteria</taxon>
        <taxon>Bacillati</taxon>
        <taxon>Cyanobacteriota</taxon>
        <taxon>Cyanophyceae</taxon>
        <taxon>Leptolyngbyales</taxon>
        <taxon>Leptolyngbyaceae</taxon>
        <taxon>Stenomitos</taxon>
    </lineage>
</organism>
<sequence>MPLISSDAPNQRLHSQQSPFQQTRQLATQIIQRSRSLWLMLLLSLLLSGCVRYDVGVRFDSANGGEFVQHIQIEERLKQFSGGTAQQWLALIKERTQRLGGRLEQLPDDDLLVTIPFTSSGELQTKFNQFVSPLENDSPTVAAAIALPPVVSRFTIATSNLLLVERNHLRYDLDLRSLGVLSSSGSVLLSPASLLGLEFRLYTPWGAKSIVSANVNQPDSERSGKTLVWQLVPGALNHLEVVFWLPSPLGFGTLVIVLLVVVGRYLKYPSSSAISHQPSAFSSKANADS</sequence>
<evidence type="ECO:0000313" key="4">
    <source>
        <dbReference type="Proteomes" id="UP001476950"/>
    </source>
</evidence>